<protein>
    <recommendedName>
        <fullName evidence="11">Palmitoyltransferase</fullName>
        <ecNumber evidence="11">2.3.1.225</ecNumber>
    </recommendedName>
</protein>
<dbReference type="Pfam" id="PF01529">
    <property type="entry name" value="DHHC"/>
    <property type="match status" value="1"/>
</dbReference>
<evidence type="ECO:0000313" key="14">
    <source>
        <dbReference type="EMBL" id="VVT50998.1"/>
    </source>
</evidence>
<evidence type="ECO:0000256" key="11">
    <source>
        <dbReference type="RuleBase" id="RU079119"/>
    </source>
</evidence>
<evidence type="ECO:0000256" key="3">
    <source>
        <dbReference type="ARBA" id="ARBA00022692"/>
    </source>
</evidence>
<feature type="transmembrane region" description="Helical" evidence="11">
    <location>
        <begin position="298"/>
        <end position="315"/>
    </location>
</feature>
<feature type="domain" description="Palmitoyltransferase DHHC" evidence="13">
    <location>
        <begin position="368"/>
        <end position="506"/>
    </location>
</feature>
<gene>
    <name evidence="14" type="ORF">SAPINGB_P002950</name>
</gene>
<dbReference type="AlphaFoldDB" id="A0A5E8BMZ9"/>
<evidence type="ECO:0000256" key="7">
    <source>
        <dbReference type="ARBA" id="ARBA00023288"/>
    </source>
</evidence>
<sequence>MLPQTGLQSLRSSPGALTLAHGFGEDGWNFGIPSGSLGNDDKLERIFTGTTTACDTVIDEYHGTTTTAGAHTLHNLGKSPKYPYIPGNDKAKPFGDIPEDEVFPPGPNTEVKKHATRNKSSLLGYLNYKRKRKGRRGSVYHSNGDEEPGIYLERYQDGHSVIPAPGNSGETSSSSSNSFFLKSKKILEPKSQRRVQRSESDDDDDFYKGNDISFIKRFYRWLIIGGGIHKSTPLVDSEGRHRNYEKYPNDSIFFLFGGRILSARDTPLNVFILGLILVLGGLFFGFIAPWSWNHMSPAVPLTFAYCYLMTLMSFLKSSTTNPGILPRNIHLVGDNKNLPEEYKLSTILPGPHFESPKGSDITRVVLVNYCTTCRIWRPPRASHCRVCNHCVDLHDHHCVWLNNCVGRRNYKYFFSFLFFTSLSCLYMEGVCIYYMVESWEYRREEGMSHGGYSGDMGLSFKDSLKHTPVGMLLAVLGFIGSLYPMLLCGLHIYLMATGQQTREFLRERSTRKQGNKKIEGDLDGKPRKYRNRPFDTGNVVHNIYLALFRPDIANFIEPRKDYIEGDPRFERFLPME</sequence>
<keyword evidence="4 11" id="KW-1133">Transmembrane helix</keyword>
<dbReference type="EMBL" id="CABVLU010000002">
    <property type="protein sequence ID" value="VVT50998.1"/>
    <property type="molecule type" value="Genomic_DNA"/>
</dbReference>
<keyword evidence="6" id="KW-0564">Palmitate</keyword>
<accession>A0A5E8BMZ9</accession>
<dbReference type="Proteomes" id="UP000398389">
    <property type="component" value="Unassembled WGS sequence"/>
</dbReference>
<feature type="transmembrane region" description="Helical" evidence="11">
    <location>
        <begin position="412"/>
        <end position="436"/>
    </location>
</feature>
<keyword evidence="7" id="KW-0449">Lipoprotein</keyword>
<feature type="transmembrane region" description="Helical" evidence="11">
    <location>
        <begin position="268"/>
        <end position="292"/>
    </location>
</feature>
<evidence type="ECO:0000256" key="12">
    <source>
        <dbReference type="SAM" id="MobiDB-lite"/>
    </source>
</evidence>
<evidence type="ECO:0000256" key="4">
    <source>
        <dbReference type="ARBA" id="ARBA00022989"/>
    </source>
</evidence>
<comment type="similarity">
    <text evidence="9">Belongs to the DHHC palmitoyltransferase family. ERF2/ZDHHC9 subfamily.</text>
</comment>
<comment type="catalytic activity">
    <reaction evidence="10 11">
        <text>L-cysteinyl-[protein] + hexadecanoyl-CoA = S-hexadecanoyl-L-cysteinyl-[protein] + CoA</text>
        <dbReference type="Rhea" id="RHEA:36683"/>
        <dbReference type="Rhea" id="RHEA-COMP:10131"/>
        <dbReference type="Rhea" id="RHEA-COMP:11032"/>
        <dbReference type="ChEBI" id="CHEBI:29950"/>
        <dbReference type="ChEBI" id="CHEBI:57287"/>
        <dbReference type="ChEBI" id="CHEBI:57379"/>
        <dbReference type="ChEBI" id="CHEBI:74151"/>
        <dbReference type="EC" id="2.3.1.225"/>
    </reaction>
</comment>
<dbReference type="InterPro" id="IPR039859">
    <property type="entry name" value="PFA4/ZDH16/20/ERF2-like"/>
</dbReference>
<dbReference type="GO" id="GO:0019706">
    <property type="term" value="F:protein-cysteine S-palmitoyltransferase activity"/>
    <property type="evidence" value="ECO:0007669"/>
    <property type="project" value="UniProtKB-EC"/>
</dbReference>
<dbReference type="InterPro" id="IPR001594">
    <property type="entry name" value="Palmitoyltrfase_DHHC"/>
</dbReference>
<keyword evidence="2 11" id="KW-0808">Transferase</keyword>
<name>A0A5E8BMZ9_9ASCO</name>
<evidence type="ECO:0000313" key="15">
    <source>
        <dbReference type="Proteomes" id="UP000398389"/>
    </source>
</evidence>
<proteinExistence type="inferred from homology"/>
<evidence type="ECO:0000256" key="2">
    <source>
        <dbReference type="ARBA" id="ARBA00022679"/>
    </source>
</evidence>
<comment type="domain">
    <text evidence="11">The DHHC domain is required for palmitoyltransferase activity.</text>
</comment>
<dbReference type="EC" id="2.3.1.225" evidence="11"/>
<evidence type="ECO:0000256" key="5">
    <source>
        <dbReference type="ARBA" id="ARBA00023136"/>
    </source>
</evidence>
<keyword evidence="5 11" id="KW-0472">Membrane</keyword>
<comment type="subcellular location">
    <subcellularLocation>
        <location evidence="1">Endoplasmic reticulum membrane</location>
        <topology evidence="1">Multi-pass membrane protein</topology>
    </subcellularLocation>
</comment>
<dbReference type="PROSITE" id="PS50216">
    <property type="entry name" value="DHHC"/>
    <property type="match status" value="1"/>
</dbReference>
<reference evidence="14 15" key="1">
    <citation type="submission" date="2019-09" db="EMBL/GenBank/DDBJ databases">
        <authorList>
            <person name="Brejova B."/>
        </authorList>
    </citation>
    <scope>NUCLEOTIDE SEQUENCE [LARGE SCALE GENOMIC DNA]</scope>
</reference>
<dbReference type="GO" id="GO:0006612">
    <property type="term" value="P:protein targeting to membrane"/>
    <property type="evidence" value="ECO:0007669"/>
    <property type="project" value="TreeGrafter"/>
</dbReference>
<keyword evidence="15" id="KW-1185">Reference proteome</keyword>
<feature type="compositionally biased region" description="Basic and acidic residues" evidence="12">
    <location>
        <begin position="507"/>
        <end position="526"/>
    </location>
</feature>
<dbReference type="PANTHER" id="PTHR22883">
    <property type="entry name" value="ZINC FINGER DHHC DOMAIN CONTAINING PROTEIN"/>
    <property type="match status" value="1"/>
</dbReference>
<evidence type="ECO:0000256" key="8">
    <source>
        <dbReference type="ARBA" id="ARBA00023315"/>
    </source>
</evidence>
<keyword evidence="3 11" id="KW-0812">Transmembrane</keyword>
<keyword evidence="8 11" id="KW-0012">Acyltransferase</keyword>
<feature type="region of interest" description="Disordered" evidence="12">
    <location>
        <begin position="507"/>
        <end position="527"/>
    </location>
</feature>
<dbReference type="RefSeq" id="XP_031853559.1">
    <property type="nucleotide sequence ID" value="XM_031997668.1"/>
</dbReference>
<evidence type="ECO:0000256" key="6">
    <source>
        <dbReference type="ARBA" id="ARBA00023139"/>
    </source>
</evidence>
<organism evidence="14 15">
    <name type="scientific">Magnusiomyces paraingens</name>
    <dbReference type="NCBI Taxonomy" id="2606893"/>
    <lineage>
        <taxon>Eukaryota</taxon>
        <taxon>Fungi</taxon>
        <taxon>Dikarya</taxon>
        <taxon>Ascomycota</taxon>
        <taxon>Saccharomycotina</taxon>
        <taxon>Dipodascomycetes</taxon>
        <taxon>Dipodascales</taxon>
        <taxon>Dipodascaceae</taxon>
        <taxon>Magnusiomyces</taxon>
    </lineage>
</organism>
<dbReference type="GO" id="GO:0005794">
    <property type="term" value="C:Golgi apparatus"/>
    <property type="evidence" value="ECO:0007669"/>
    <property type="project" value="TreeGrafter"/>
</dbReference>
<evidence type="ECO:0000259" key="13">
    <source>
        <dbReference type="Pfam" id="PF01529"/>
    </source>
</evidence>
<dbReference type="PANTHER" id="PTHR22883:SF43">
    <property type="entry name" value="PALMITOYLTRANSFERASE APP"/>
    <property type="match status" value="1"/>
</dbReference>
<evidence type="ECO:0000256" key="1">
    <source>
        <dbReference type="ARBA" id="ARBA00004477"/>
    </source>
</evidence>
<evidence type="ECO:0000256" key="10">
    <source>
        <dbReference type="ARBA" id="ARBA00048048"/>
    </source>
</evidence>
<evidence type="ECO:0000256" key="9">
    <source>
        <dbReference type="ARBA" id="ARBA00023463"/>
    </source>
</evidence>
<dbReference type="GeneID" id="43581768"/>
<dbReference type="GO" id="GO:0005789">
    <property type="term" value="C:endoplasmic reticulum membrane"/>
    <property type="evidence" value="ECO:0007669"/>
    <property type="project" value="UniProtKB-SubCell"/>
</dbReference>
<dbReference type="OrthoDB" id="9909019at2759"/>
<feature type="transmembrane region" description="Helical" evidence="11">
    <location>
        <begin position="469"/>
        <end position="496"/>
    </location>
</feature>